<gene>
    <name evidence="1" type="ORF">HDA39_003487</name>
</gene>
<accession>A0A7W9J756</accession>
<evidence type="ECO:0000313" key="2">
    <source>
        <dbReference type="Proteomes" id="UP000549971"/>
    </source>
</evidence>
<sequence length="86" mass="9073">MSDVQRLKVELYQLMADAQQGAGSLGGFKQKFGQTSAHVQALIAGSATGADRDISELLDAAARSLQQAMDSLQIAAQGCRSYADQI</sequence>
<protein>
    <submittedName>
        <fullName evidence="1">Uncharacterized protein</fullName>
    </submittedName>
</protein>
<reference evidence="1 2" key="1">
    <citation type="submission" date="2020-08" db="EMBL/GenBank/DDBJ databases">
        <title>Sequencing the genomes of 1000 actinobacteria strains.</title>
        <authorList>
            <person name="Klenk H.-P."/>
        </authorList>
    </citation>
    <scope>NUCLEOTIDE SEQUENCE [LARGE SCALE GENOMIC DNA]</scope>
    <source>
        <strain evidence="1 2">DSM 28967</strain>
    </source>
</reference>
<dbReference type="RefSeq" id="WP_184796232.1">
    <property type="nucleotide sequence ID" value="NZ_JACHMY010000001.1"/>
</dbReference>
<comment type="caution">
    <text evidence="1">The sequence shown here is derived from an EMBL/GenBank/DDBJ whole genome shotgun (WGS) entry which is preliminary data.</text>
</comment>
<dbReference type="EMBL" id="JACHMY010000001">
    <property type="protein sequence ID" value="MBB5836753.1"/>
    <property type="molecule type" value="Genomic_DNA"/>
</dbReference>
<keyword evidence="2" id="KW-1185">Reference proteome</keyword>
<dbReference type="Proteomes" id="UP000549971">
    <property type="component" value="Unassembled WGS sequence"/>
</dbReference>
<name>A0A7W9J756_9ACTN</name>
<organism evidence="1 2">
    <name type="scientific">Kribbella italica</name>
    <dbReference type="NCBI Taxonomy" id="1540520"/>
    <lineage>
        <taxon>Bacteria</taxon>
        <taxon>Bacillati</taxon>
        <taxon>Actinomycetota</taxon>
        <taxon>Actinomycetes</taxon>
        <taxon>Propionibacteriales</taxon>
        <taxon>Kribbellaceae</taxon>
        <taxon>Kribbella</taxon>
    </lineage>
</organism>
<dbReference type="AlphaFoldDB" id="A0A7W9J756"/>
<proteinExistence type="predicted"/>
<evidence type="ECO:0000313" key="1">
    <source>
        <dbReference type="EMBL" id="MBB5836753.1"/>
    </source>
</evidence>